<reference evidence="5" key="1">
    <citation type="journal article" date="2021" name="ISME J.">
        <title>Mercury methylation by metabolically versatile and cosmopolitan marine bacteria.</title>
        <authorList>
            <person name="Lin H."/>
            <person name="Ascher D.B."/>
            <person name="Myung Y."/>
            <person name="Lamborg C.H."/>
            <person name="Hallam S.J."/>
            <person name="Gionfriddo C.M."/>
            <person name="Holt K.E."/>
            <person name="Moreau J.W."/>
        </authorList>
    </citation>
    <scope>NUCLEOTIDE SEQUENCE</scope>
    <source>
        <strain evidence="5">SI075_bin30</strain>
    </source>
</reference>
<dbReference type="CDD" id="cd03146">
    <property type="entry name" value="GAT1_Peptidase_E"/>
    <property type="match status" value="1"/>
</dbReference>
<accession>A0A8T5GEY6</accession>
<evidence type="ECO:0000256" key="2">
    <source>
        <dbReference type="ARBA" id="ARBA00022670"/>
    </source>
</evidence>
<keyword evidence="5" id="KW-0315">Glutamine amidotransferase</keyword>
<dbReference type="PANTHER" id="PTHR20842:SF0">
    <property type="entry name" value="ALPHA-ASPARTYL DIPEPTIDASE"/>
    <property type="match status" value="1"/>
</dbReference>
<comment type="similarity">
    <text evidence="1">Belongs to the peptidase S51 family.</text>
</comment>
<keyword evidence="3" id="KW-0378">Hydrolase</keyword>
<keyword evidence="4" id="KW-0720">Serine protease</keyword>
<sequence>MGRPRESGGHYPTETLLIDKEIIKQSGKKKPKLLFIPTASSDSEGYFEIIKKHFSKLGCKVSVLYLIREKQSKKEIEQKILSSDIIYVGGGNTLAMMTLWRKIGVDKILKKAHKKGIVLSGLSAGAICWFESGNSDSRKFTSGSNKLIKVTSLGFIKALCCPHYDVETHRQKDLKRMMETTPKIVSIALENCTALEVVGDKYRILKSKPTACAYKIFWKKGIFHKEKIYSKKEFTSLDELLKK</sequence>
<organism evidence="5 6">
    <name type="scientific">Candidatus Iainarchaeum sp</name>
    <dbReference type="NCBI Taxonomy" id="3101447"/>
    <lineage>
        <taxon>Archaea</taxon>
        <taxon>Candidatus Iainarchaeota</taxon>
        <taxon>Candidatus Iainarchaeia</taxon>
        <taxon>Candidatus Iainarchaeales</taxon>
        <taxon>Candidatus Iainarchaeaceae</taxon>
        <taxon>Candidatus Iainarchaeum</taxon>
    </lineage>
</organism>
<proteinExistence type="inferred from homology"/>
<dbReference type="GO" id="GO:0006508">
    <property type="term" value="P:proteolysis"/>
    <property type="evidence" value="ECO:0007669"/>
    <property type="project" value="UniProtKB-KW"/>
</dbReference>
<dbReference type="Pfam" id="PF03575">
    <property type="entry name" value="Peptidase_S51"/>
    <property type="match status" value="1"/>
</dbReference>
<dbReference type="PANTHER" id="PTHR20842">
    <property type="entry name" value="PROTEASE S51 ALPHA-ASPARTYL DIPEPTIDASE"/>
    <property type="match status" value="1"/>
</dbReference>
<evidence type="ECO:0000313" key="5">
    <source>
        <dbReference type="EMBL" id="MBT4870525.1"/>
    </source>
</evidence>
<evidence type="ECO:0000256" key="4">
    <source>
        <dbReference type="ARBA" id="ARBA00022825"/>
    </source>
</evidence>
<dbReference type="Proteomes" id="UP000722459">
    <property type="component" value="Unassembled WGS sequence"/>
</dbReference>
<dbReference type="GO" id="GO:0008236">
    <property type="term" value="F:serine-type peptidase activity"/>
    <property type="evidence" value="ECO:0007669"/>
    <property type="project" value="UniProtKB-KW"/>
</dbReference>
<comment type="caution">
    <text evidence="5">The sequence shown here is derived from an EMBL/GenBank/DDBJ whole genome shotgun (WGS) entry which is preliminary data.</text>
</comment>
<dbReference type="InterPro" id="IPR029062">
    <property type="entry name" value="Class_I_gatase-like"/>
</dbReference>
<evidence type="ECO:0000256" key="1">
    <source>
        <dbReference type="ARBA" id="ARBA00006534"/>
    </source>
</evidence>
<name>A0A8T5GEY6_9ARCH</name>
<dbReference type="EMBL" id="JABJNZ010000041">
    <property type="protein sequence ID" value="MBT4870525.1"/>
    <property type="molecule type" value="Genomic_DNA"/>
</dbReference>
<evidence type="ECO:0000313" key="6">
    <source>
        <dbReference type="Proteomes" id="UP000722459"/>
    </source>
</evidence>
<dbReference type="AlphaFoldDB" id="A0A8T5GEY6"/>
<dbReference type="SUPFAM" id="SSF52317">
    <property type="entry name" value="Class I glutamine amidotransferase-like"/>
    <property type="match status" value="1"/>
</dbReference>
<dbReference type="Gene3D" id="3.40.50.880">
    <property type="match status" value="1"/>
</dbReference>
<gene>
    <name evidence="5" type="ORF">HON47_03055</name>
</gene>
<keyword evidence="2" id="KW-0645">Protease</keyword>
<evidence type="ECO:0000256" key="3">
    <source>
        <dbReference type="ARBA" id="ARBA00022801"/>
    </source>
</evidence>
<protein>
    <submittedName>
        <fullName evidence="5">Type 1 glutamine amidotransferase-like domain-containing protein</fullName>
    </submittedName>
</protein>
<dbReference type="InterPro" id="IPR005320">
    <property type="entry name" value="Peptidase_S51"/>
</dbReference>